<keyword evidence="1" id="KW-0472">Membrane</keyword>
<evidence type="ECO:0000313" key="3">
    <source>
        <dbReference type="Proteomes" id="UP000238739"/>
    </source>
</evidence>
<gene>
    <name evidence="2" type="ORF">LFUMFP_450005</name>
</gene>
<sequence length="306" mass="33894">MKSIHLKWLEYLTGFIFIISMVAIATWLDDVEIILPEIAALTAGLWLYHEPNWVANPSKIFIIPSTTAIVGFGINLLPWTYPEKILLLLGLMVGFLSVMRSTLAPAFATGLLPIIVNARHYSFIIAILVFTLILMLAVQFRQLATRTADPLPINYRAMLVFLGLAVIWVGLVTLAGKPQMAAIPPVFVVFFEVLQKPMYSGKMAVKQVIALTGAATIGVITYSLIDSRLLVTLIALPLVALLLWLLRVKIPAAYAFPLLAIILPTTMFHTLPLTSLLATSYFFGGAYLYHRLVRPYFQPTKASIHS</sequence>
<dbReference type="AlphaFoldDB" id="A0A2N9DXN5"/>
<keyword evidence="1" id="KW-1133">Transmembrane helix</keyword>
<accession>A0A2N9DXN5</accession>
<name>A0A2N9DXN5_9LACO</name>
<proteinExistence type="predicted"/>
<feature type="transmembrane region" description="Helical" evidence="1">
    <location>
        <begin position="204"/>
        <end position="223"/>
    </location>
</feature>
<comment type="caution">
    <text evidence="2">The sequence shown here is derived from an EMBL/GenBank/DDBJ whole genome shotgun (WGS) entry which is preliminary data.</text>
</comment>
<dbReference type="RefSeq" id="WP_106483504.1">
    <property type="nucleotide sequence ID" value="NZ_LT984417.1"/>
</dbReference>
<keyword evidence="1" id="KW-0812">Transmembrane</keyword>
<keyword evidence="3" id="KW-1185">Reference proteome</keyword>
<feature type="transmembrane region" description="Helical" evidence="1">
    <location>
        <begin position="258"/>
        <end position="283"/>
    </location>
</feature>
<feature type="transmembrane region" description="Helical" evidence="1">
    <location>
        <begin position="60"/>
        <end position="79"/>
    </location>
</feature>
<dbReference type="Proteomes" id="UP000238739">
    <property type="component" value="Unassembled WGS sequence"/>
</dbReference>
<feature type="transmembrane region" description="Helical" evidence="1">
    <location>
        <begin position="229"/>
        <end position="246"/>
    </location>
</feature>
<feature type="transmembrane region" description="Helical" evidence="1">
    <location>
        <begin position="85"/>
        <end position="108"/>
    </location>
</feature>
<organism evidence="2 3">
    <name type="scientific">Latilactobacillus fuchuensis</name>
    <dbReference type="NCBI Taxonomy" id="164393"/>
    <lineage>
        <taxon>Bacteria</taxon>
        <taxon>Bacillati</taxon>
        <taxon>Bacillota</taxon>
        <taxon>Bacilli</taxon>
        <taxon>Lactobacillales</taxon>
        <taxon>Lactobacillaceae</taxon>
        <taxon>Latilactobacillus</taxon>
    </lineage>
</organism>
<evidence type="ECO:0000256" key="1">
    <source>
        <dbReference type="SAM" id="Phobius"/>
    </source>
</evidence>
<dbReference type="EMBL" id="OGVC01000040">
    <property type="protein sequence ID" value="SPC39575.1"/>
    <property type="molecule type" value="Genomic_DNA"/>
</dbReference>
<feature type="transmembrane region" description="Helical" evidence="1">
    <location>
        <begin position="120"/>
        <end position="141"/>
    </location>
</feature>
<feature type="transmembrane region" description="Helical" evidence="1">
    <location>
        <begin position="153"/>
        <end position="175"/>
    </location>
</feature>
<protein>
    <submittedName>
        <fullName evidence="2">Membrane protein</fullName>
    </submittedName>
</protein>
<reference evidence="2" key="1">
    <citation type="submission" date="2018-01" db="EMBL/GenBank/DDBJ databases">
        <authorList>
            <person name="Chaillou S."/>
        </authorList>
    </citation>
    <scope>NUCLEOTIDE SEQUENCE [LARGE SCALE GENOMIC DNA]</scope>
    <source>
        <strain evidence="2">MFPC41A2801</strain>
    </source>
</reference>
<feature type="transmembrane region" description="Helical" evidence="1">
    <location>
        <begin position="9"/>
        <end position="27"/>
    </location>
</feature>
<evidence type="ECO:0000313" key="2">
    <source>
        <dbReference type="EMBL" id="SPC39575.1"/>
    </source>
</evidence>